<dbReference type="Pfam" id="PF01341">
    <property type="entry name" value="Glyco_hydro_6"/>
    <property type="match status" value="1"/>
</dbReference>
<evidence type="ECO:0000256" key="11">
    <source>
        <dbReference type="RuleBase" id="RU361186"/>
    </source>
</evidence>
<dbReference type="InterPro" id="IPR001524">
    <property type="entry name" value="Glyco_hydro_6_CS"/>
</dbReference>
<keyword evidence="7 11" id="KW-0624">Polysaccharide degradation</keyword>
<feature type="active site" description="Proton acceptor" evidence="8">
    <location>
        <position position="319"/>
    </location>
</feature>
<gene>
    <name evidence="12" type="ordered locus">Celgi_2269</name>
</gene>
<dbReference type="SUPFAM" id="SSF51989">
    <property type="entry name" value="Glycosyl hydrolases family 6, cellulases"/>
    <property type="match status" value="1"/>
</dbReference>
<feature type="active site" description="Proton donor" evidence="8">
    <location>
        <position position="174"/>
    </location>
</feature>
<evidence type="ECO:0000256" key="5">
    <source>
        <dbReference type="ARBA" id="ARBA00023277"/>
    </source>
</evidence>
<evidence type="ECO:0000313" key="13">
    <source>
        <dbReference type="Proteomes" id="UP000000485"/>
    </source>
</evidence>
<feature type="binding site" evidence="9">
    <location>
        <position position="92"/>
    </location>
    <ligand>
        <name>substrate</name>
    </ligand>
</feature>
<reference evidence="13" key="1">
    <citation type="submission" date="2011-04" db="EMBL/GenBank/DDBJ databases">
        <title>Complete sequence of Cellvibrio gilvus ATCC 13127.</title>
        <authorList>
            <person name="Lucas S."/>
            <person name="Han J."/>
            <person name="Lapidus A."/>
            <person name="Cheng J.-F."/>
            <person name="Goodwin L."/>
            <person name="Pitluck S."/>
            <person name="Peters L."/>
            <person name="Munk A."/>
            <person name="Detter J.C."/>
            <person name="Han C."/>
            <person name="Tapia R."/>
            <person name="Land M."/>
            <person name="Hauser L."/>
            <person name="Kyrpides N."/>
            <person name="Ivanova N."/>
            <person name="Ovchinnikova G."/>
            <person name="Pagani I."/>
            <person name="Mead D."/>
            <person name="Brumm P."/>
            <person name="Woyke T."/>
        </authorList>
    </citation>
    <scope>NUCLEOTIDE SEQUENCE [LARGE SCALE GENOMIC DNA]</scope>
    <source>
        <strain evidence="13">ATCC 13127 / NRRL B-14078</strain>
    </source>
</reference>
<evidence type="ECO:0000256" key="7">
    <source>
        <dbReference type="ARBA" id="ARBA00023326"/>
    </source>
</evidence>
<dbReference type="GO" id="GO:0004553">
    <property type="term" value="F:hydrolase activity, hydrolyzing O-glycosyl compounds"/>
    <property type="evidence" value="ECO:0007669"/>
    <property type="project" value="InterPro"/>
</dbReference>
<keyword evidence="3 11" id="KW-0136">Cellulose degradation</keyword>
<keyword evidence="4" id="KW-1015">Disulfide bond</keyword>
<feature type="binding site" evidence="9">
    <location>
        <position position="285"/>
    </location>
    <ligand>
        <name>substrate</name>
    </ligand>
</feature>
<comment type="similarity">
    <text evidence="11">Belongs to the glycosyl hydrolase family 6.</text>
</comment>
<sequence precursor="true">MTRIRARALLALPVVALLLALAAPTQAAPGAAASAGASDAAPAASVAPRLAQRLYVDTDTQARAAAKAARAAGRTSVANRLDVIATAPQARWIGDWTGVAGARAEVAAYVKKARAKNQTPQLVLYAIPNRDCGGHSGGGLTPQTYPKWIAQVALGLRDGAVGGRSEAIVVLEPDALVQDCDDPTRVPLIKDATAKLAATGAWVYLDAGHSNWRTPADTAARLRAAGVAKARGFATNVSNYNATSAEQAYAKKVAQQLAAAGVGQAHRHFVIDTSRNGTASARGQWCNPRGQGLGVRPVTKKDGYLLDALLWVKHPGESDGACNGGPGAGQWWEEIALELVAHRVR</sequence>
<dbReference type="PROSITE" id="PS00655">
    <property type="entry name" value="GLYCOSYL_HYDROL_F6_1"/>
    <property type="match status" value="1"/>
</dbReference>
<feature type="binding site" evidence="9">
    <location>
        <position position="239"/>
    </location>
    <ligand>
        <name>substrate</name>
    </ligand>
</feature>
<dbReference type="HOGENOM" id="CLU_015488_2_1_11"/>
<evidence type="ECO:0000256" key="1">
    <source>
        <dbReference type="ARBA" id="ARBA00022729"/>
    </source>
</evidence>
<dbReference type="InterPro" id="IPR036434">
    <property type="entry name" value="Beta_cellobiohydrolase_sf"/>
</dbReference>
<dbReference type="PANTHER" id="PTHR34876:SF4">
    <property type="entry name" value="1,4-BETA-D-GLUCAN CELLOBIOHYDROLASE C-RELATED"/>
    <property type="match status" value="1"/>
</dbReference>
<dbReference type="eggNOG" id="COG5297">
    <property type="taxonomic scope" value="Bacteria"/>
</dbReference>
<dbReference type="Gene3D" id="3.20.20.40">
    <property type="entry name" value="1, 4-beta cellobiohydrolase"/>
    <property type="match status" value="1"/>
</dbReference>
<keyword evidence="2 11" id="KW-0378">Hydrolase</keyword>
<dbReference type="Proteomes" id="UP000000485">
    <property type="component" value="Chromosome"/>
</dbReference>
<feature type="binding site" evidence="9">
    <location>
        <position position="209"/>
    </location>
    <ligand>
        <name>substrate</name>
    </ligand>
</feature>
<name>F8A111_CELGA</name>
<dbReference type="STRING" id="593907.Celgi_2269"/>
<keyword evidence="6 11" id="KW-0326">Glycosidase</keyword>
<keyword evidence="1 11" id="KW-0732">Signal</keyword>
<evidence type="ECO:0000256" key="8">
    <source>
        <dbReference type="PIRSR" id="PIRSR001100-1"/>
    </source>
</evidence>
<evidence type="ECO:0000256" key="4">
    <source>
        <dbReference type="ARBA" id="ARBA00023157"/>
    </source>
</evidence>
<proteinExistence type="inferred from homology"/>
<feature type="binding site" evidence="9">
    <location>
        <position position="313"/>
    </location>
    <ligand>
        <name>substrate</name>
    </ligand>
</feature>
<evidence type="ECO:0000256" key="2">
    <source>
        <dbReference type="ARBA" id="ARBA00022801"/>
    </source>
</evidence>
<evidence type="ECO:0000256" key="3">
    <source>
        <dbReference type="ARBA" id="ARBA00023001"/>
    </source>
</evidence>
<organism evidence="12 13">
    <name type="scientific">Cellulomonas gilvus (strain ATCC 13127 / NRRL B-14078)</name>
    <name type="common">Cellvibrio gilvus</name>
    <dbReference type="NCBI Taxonomy" id="593907"/>
    <lineage>
        <taxon>Bacteria</taxon>
        <taxon>Bacillati</taxon>
        <taxon>Actinomycetota</taxon>
        <taxon>Actinomycetes</taxon>
        <taxon>Micrococcales</taxon>
        <taxon>Cellulomonadaceae</taxon>
        <taxon>Cellulomonas</taxon>
    </lineage>
</organism>
<dbReference type="EMBL" id="CP002665">
    <property type="protein sequence ID" value="AEI12769.1"/>
    <property type="molecule type" value="Genomic_DNA"/>
</dbReference>
<feature type="binding site" evidence="9">
    <location>
        <position position="212"/>
    </location>
    <ligand>
        <name>substrate</name>
    </ligand>
</feature>
<dbReference type="EC" id="3.2.1.-" evidence="11"/>
<dbReference type="AlphaFoldDB" id="F8A111"/>
<dbReference type="PIRSF" id="PIRSF001100">
    <property type="entry name" value="Beta_cellobiohydrolase"/>
    <property type="match status" value="1"/>
</dbReference>
<dbReference type="GO" id="GO:0030245">
    <property type="term" value="P:cellulose catabolic process"/>
    <property type="evidence" value="ECO:0007669"/>
    <property type="project" value="UniProtKB-KW"/>
</dbReference>
<evidence type="ECO:0000313" key="12">
    <source>
        <dbReference type="EMBL" id="AEI12769.1"/>
    </source>
</evidence>
<keyword evidence="13" id="KW-1185">Reference proteome</keyword>
<evidence type="ECO:0000256" key="10">
    <source>
        <dbReference type="PROSITE-ProRule" id="PRU10056"/>
    </source>
</evidence>
<feature type="chain" id="PRO_5005130365" description="Glucanase" evidence="11">
    <location>
        <begin position="28"/>
        <end position="345"/>
    </location>
</feature>
<feature type="binding site" evidence="9">
    <location>
        <position position="317"/>
    </location>
    <ligand>
        <name>substrate</name>
    </ligand>
</feature>
<feature type="signal peptide" evidence="11">
    <location>
        <begin position="1"/>
        <end position="27"/>
    </location>
</feature>
<protein>
    <recommendedName>
        <fullName evidence="11">Glucanase</fullName>
        <ecNumber evidence="11">3.2.1.-</ecNumber>
    </recommendedName>
</protein>
<dbReference type="PANTHER" id="PTHR34876">
    <property type="match status" value="1"/>
</dbReference>
<dbReference type="InterPro" id="IPR016288">
    <property type="entry name" value="Beta_cellobiohydrolase"/>
</dbReference>
<keyword evidence="5 11" id="KW-0119">Carbohydrate metabolism</keyword>
<dbReference type="KEGG" id="cga:Celgi_2269"/>
<dbReference type="RefSeq" id="WP_013884287.1">
    <property type="nucleotide sequence ID" value="NC_015671.1"/>
</dbReference>
<evidence type="ECO:0000256" key="9">
    <source>
        <dbReference type="PIRSR" id="PIRSR001100-2"/>
    </source>
</evidence>
<dbReference type="PRINTS" id="PR00733">
    <property type="entry name" value="GLHYDRLASE6"/>
</dbReference>
<evidence type="ECO:0000256" key="6">
    <source>
        <dbReference type="ARBA" id="ARBA00023295"/>
    </source>
</evidence>
<feature type="active site" evidence="10">
    <location>
        <position position="131"/>
    </location>
</feature>
<accession>F8A111</accession>